<evidence type="ECO:0000313" key="9">
    <source>
        <dbReference type="Proteomes" id="UP001230768"/>
    </source>
</evidence>
<keyword evidence="9" id="KW-1185">Reference proteome</keyword>
<dbReference type="PANTHER" id="PTHR43124">
    <property type="entry name" value="PURINE EFFLUX PUMP PBUE"/>
    <property type="match status" value="1"/>
</dbReference>
<proteinExistence type="predicted"/>
<feature type="domain" description="Major facilitator superfamily (MFS) profile" evidence="7">
    <location>
        <begin position="10"/>
        <end position="385"/>
    </location>
</feature>
<protein>
    <submittedName>
        <fullName evidence="8">MFS transporter</fullName>
    </submittedName>
</protein>
<feature type="transmembrane region" description="Helical" evidence="6">
    <location>
        <begin position="45"/>
        <end position="69"/>
    </location>
</feature>
<keyword evidence="2" id="KW-1003">Cell membrane</keyword>
<gene>
    <name evidence="8" type="ORF">PSH88_20875</name>
</gene>
<dbReference type="CDD" id="cd17324">
    <property type="entry name" value="MFS_NepI_like"/>
    <property type="match status" value="1"/>
</dbReference>
<feature type="transmembrane region" description="Helical" evidence="6">
    <location>
        <begin position="12"/>
        <end position="33"/>
    </location>
</feature>
<dbReference type="Proteomes" id="UP001230768">
    <property type="component" value="Chromosome"/>
</dbReference>
<dbReference type="Gene3D" id="1.20.1250.20">
    <property type="entry name" value="MFS general substrate transporter like domains"/>
    <property type="match status" value="2"/>
</dbReference>
<dbReference type="InterPro" id="IPR011701">
    <property type="entry name" value="MFS"/>
</dbReference>
<reference evidence="8 9" key="1">
    <citation type="submission" date="2023-02" db="EMBL/GenBank/DDBJ databases">
        <title>Evolution of Hrp T3SS in non-pathogenic Pseudomonas fluorescens.</title>
        <authorList>
            <person name="Liao K."/>
            <person name="Wei H."/>
            <person name="Gu Y."/>
        </authorList>
    </citation>
    <scope>NUCLEOTIDE SEQUENCE [LARGE SCALE GENOMIC DNA]</scope>
    <source>
        <strain evidence="8 9">FP607</strain>
    </source>
</reference>
<feature type="transmembrane region" description="Helical" evidence="6">
    <location>
        <begin position="76"/>
        <end position="95"/>
    </location>
</feature>
<dbReference type="EMBL" id="CP117430">
    <property type="protein sequence ID" value="WLI16690.1"/>
    <property type="molecule type" value="Genomic_DNA"/>
</dbReference>
<feature type="transmembrane region" description="Helical" evidence="6">
    <location>
        <begin position="362"/>
        <end position="382"/>
    </location>
</feature>
<dbReference type="InterPro" id="IPR036259">
    <property type="entry name" value="MFS_trans_sf"/>
</dbReference>
<feature type="transmembrane region" description="Helical" evidence="6">
    <location>
        <begin position="134"/>
        <end position="160"/>
    </location>
</feature>
<keyword evidence="3 6" id="KW-0812">Transmembrane</keyword>
<dbReference type="Pfam" id="PF07690">
    <property type="entry name" value="MFS_1"/>
    <property type="match status" value="1"/>
</dbReference>
<accession>A0ABY9GNB0</accession>
<evidence type="ECO:0000256" key="3">
    <source>
        <dbReference type="ARBA" id="ARBA00022692"/>
    </source>
</evidence>
<name>A0ABY9GNB0_9PSED</name>
<feature type="transmembrane region" description="Helical" evidence="6">
    <location>
        <begin position="297"/>
        <end position="320"/>
    </location>
</feature>
<dbReference type="SUPFAM" id="SSF103473">
    <property type="entry name" value="MFS general substrate transporter"/>
    <property type="match status" value="1"/>
</dbReference>
<evidence type="ECO:0000259" key="7">
    <source>
        <dbReference type="PROSITE" id="PS50850"/>
    </source>
</evidence>
<evidence type="ECO:0000256" key="2">
    <source>
        <dbReference type="ARBA" id="ARBA00022475"/>
    </source>
</evidence>
<organism evidence="8 9">
    <name type="scientific">Pseudomonas wuhanensis</name>
    <dbReference type="NCBI Taxonomy" id="2954098"/>
    <lineage>
        <taxon>Bacteria</taxon>
        <taxon>Pseudomonadati</taxon>
        <taxon>Pseudomonadota</taxon>
        <taxon>Gammaproteobacteria</taxon>
        <taxon>Pseudomonadales</taxon>
        <taxon>Pseudomonadaceae</taxon>
        <taxon>Pseudomonas</taxon>
    </lineage>
</organism>
<dbReference type="PANTHER" id="PTHR43124:SF8">
    <property type="entry name" value="INNER MEMBRANE TRANSPORT PROTEIN YDHP"/>
    <property type="match status" value="1"/>
</dbReference>
<feature type="transmembrane region" description="Helical" evidence="6">
    <location>
        <begin position="101"/>
        <end position="122"/>
    </location>
</feature>
<feature type="transmembrane region" description="Helical" evidence="6">
    <location>
        <begin position="166"/>
        <end position="184"/>
    </location>
</feature>
<dbReference type="InterPro" id="IPR020846">
    <property type="entry name" value="MFS_dom"/>
</dbReference>
<feature type="transmembrane region" description="Helical" evidence="6">
    <location>
        <begin position="242"/>
        <end position="261"/>
    </location>
</feature>
<dbReference type="PROSITE" id="PS50850">
    <property type="entry name" value="MFS"/>
    <property type="match status" value="1"/>
</dbReference>
<evidence type="ECO:0000256" key="1">
    <source>
        <dbReference type="ARBA" id="ARBA00004651"/>
    </source>
</evidence>
<keyword evidence="4 6" id="KW-1133">Transmembrane helix</keyword>
<feature type="transmembrane region" description="Helical" evidence="6">
    <location>
        <begin position="273"/>
        <end position="291"/>
    </location>
</feature>
<feature type="transmembrane region" description="Helical" evidence="6">
    <location>
        <begin position="205"/>
        <end position="230"/>
    </location>
</feature>
<dbReference type="InterPro" id="IPR050189">
    <property type="entry name" value="MFS_Efflux_Transporters"/>
</dbReference>
<evidence type="ECO:0000313" key="8">
    <source>
        <dbReference type="EMBL" id="WLI16690.1"/>
    </source>
</evidence>
<evidence type="ECO:0000256" key="5">
    <source>
        <dbReference type="ARBA" id="ARBA00023136"/>
    </source>
</evidence>
<comment type="subcellular location">
    <subcellularLocation>
        <location evidence="1">Cell membrane</location>
        <topology evidence="1">Multi-pass membrane protein</topology>
    </subcellularLocation>
</comment>
<evidence type="ECO:0000256" key="4">
    <source>
        <dbReference type="ARBA" id="ARBA00022989"/>
    </source>
</evidence>
<dbReference type="RefSeq" id="WP_305422376.1">
    <property type="nucleotide sequence ID" value="NZ_CP117430.1"/>
</dbReference>
<sequence length="396" mass="41673">MKDDRVMSWPLFALAIAAFAIGTAEFIIMGLLPQVSADLGVSIPSAGYLVSGYALGVVVGGPLLAMLVGKMEEKRALLILMAIFTVGNIACMIAPGFNSLIVARVFTAFSHASFIGMAAVLASRIAPPGKEGRAMTLMFTGMTLANVLGVPVGSLVGQVYGWRTTFLGVVALGIISLLMVWYLVPAKASASKKNTQTNLQGMKRPIIWLGLMTSVMASASMFAFFTYIVPILQDVTHVEPKFASVALLVCGLGITVGGLLGGRLADWSLTRSLVLTLMALIAALVSFYWTSHFVYPAVINMAVWGCLSFCVGMLLQALIIRVAGESANYASTLNVGAFNLGNAIGAWVGGRVIDAGMPLNSITLVAATISLVTLVMVLGMFLSRDRSLLSYPSATA</sequence>
<evidence type="ECO:0000256" key="6">
    <source>
        <dbReference type="SAM" id="Phobius"/>
    </source>
</evidence>
<feature type="transmembrane region" description="Helical" evidence="6">
    <location>
        <begin position="332"/>
        <end position="350"/>
    </location>
</feature>
<keyword evidence="5 6" id="KW-0472">Membrane</keyword>